<evidence type="ECO:0000313" key="1">
    <source>
        <dbReference type="EMBL" id="GMH03638.1"/>
    </source>
</evidence>
<protein>
    <submittedName>
        <fullName evidence="1">Uncharacterized protein</fullName>
    </submittedName>
</protein>
<evidence type="ECO:0000313" key="2">
    <source>
        <dbReference type="Proteomes" id="UP001279734"/>
    </source>
</evidence>
<dbReference type="Proteomes" id="UP001279734">
    <property type="component" value="Unassembled WGS sequence"/>
</dbReference>
<organism evidence="1 2">
    <name type="scientific">Nepenthes gracilis</name>
    <name type="common">Slender pitcher plant</name>
    <dbReference type="NCBI Taxonomy" id="150966"/>
    <lineage>
        <taxon>Eukaryota</taxon>
        <taxon>Viridiplantae</taxon>
        <taxon>Streptophyta</taxon>
        <taxon>Embryophyta</taxon>
        <taxon>Tracheophyta</taxon>
        <taxon>Spermatophyta</taxon>
        <taxon>Magnoliopsida</taxon>
        <taxon>eudicotyledons</taxon>
        <taxon>Gunneridae</taxon>
        <taxon>Pentapetalae</taxon>
        <taxon>Caryophyllales</taxon>
        <taxon>Nepenthaceae</taxon>
        <taxon>Nepenthes</taxon>
    </lineage>
</organism>
<reference evidence="1" key="1">
    <citation type="submission" date="2023-05" db="EMBL/GenBank/DDBJ databases">
        <title>Nepenthes gracilis genome sequencing.</title>
        <authorList>
            <person name="Fukushima K."/>
        </authorList>
    </citation>
    <scope>NUCLEOTIDE SEQUENCE</scope>
    <source>
        <strain evidence="1">SING2019-196</strain>
    </source>
</reference>
<dbReference type="AlphaFoldDB" id="A0AAD3S3B4"/>
<sequence>MELRVSFRRSMNYISRFFSIPFICLVREYRHLTLTQKCGHLQENTCEVMPLMHLHDTACKFPRSYIMRVLMIELTIAGTCLSLDCTW</sequence>
<gene>
    <name evidence="1" type="ORF">Nepgr_005477</name>
</gene>
<keyword evidence="2" id="KW-1185">Reference proteome</keyword>
<name>A0AAD3S3B4_NEPGR</name>
<dbReference type="EMBL" id="BSYO01000004">
    <property type="protein sequence ID" value="GMH03638.1"/>
    <property type="molecule type" value="Genomic_DNA"/>
</dbReference>
<accession>A0AAD3S3B4</accession>
<comment type="caution">
    <text evidence="1">The sequence shown here is derived from an EMBL/GenBank/DDBJ whole genome shotgun (WGS) entry which is preliminary data.</text>
</comment>
<proteinExistence type="predicted"/>